<accession>A0ACD3B3C2</accession>
<gene>
    <name evidence="1" type="ORF">BDN72DRAFT_836533</name>
</gene>
<name>A0ACD3B3C2_9AGAR</name>
<reference evidence="1 2" key="1">
    <citation type="journal article" date="2019" name="Nat. Ecol. Evol.">
        <title>Megaphylogeny resolves global patterns of mushroom evolution.</title>
        <authorList>
            <person name="Varga T."/>
            <person name="Krizsan K."/>
            <person name="Foldi C."/>
            <person name="Dima B."/>
            <person name="Sanchez-Garcia M."/>
            <person name="Sanchez-Ramirez S."/>
            <person name="Szollosi G.J."/>
            <person name="Szarkandi J.G."/>
            <person name="Papp V."/>
            <person name="Albert L."/>
            <person name="Andreopoulos W."/>
            <person name="Angelini C."/>
            <person name="Antonin V."/>
            <person name="Barry K.W."/>
            <person name="Bougher N.L."/>
            <person name="Buchanan P."/>
            <person name="Buyck B."/>
            <person name="Bense V."/>
            <person name="Catcheside P."/>
            <person name="Chovatia M."/>
            <person name="Cooper J."/>
            <person name="Damon W."/>
            <person name="Desjardin D."/>
            <person name="Finy P."/>
            <person name="Geml J."/>
            <person name="Haridas S."/>
            <person name="Hughes K."/>
            <person name="Justo A."/>
            <person name="Karasinski D."/>
            <person name="Kautmanova I."/>
            <person name="Kiss B."/>
            <person name="Kocsube S."/>
            <person name="Kotiranta H."/>
            <person name="LaButti K.M."/>
            <person name="Lechner B.E."/>
            <person name="Liimatainen K."/>
            <person name="Lipzen A."/>
            <person name="Lukacs Z."/>
            <person name="Mihaltcheva S."/>
            <person name="Morgado L.N."/>
            <person name="Niskanen T."/>
            <person name="Noordeloos M.E."/>
            <person name="Ohm R.A."/>
            <person name="Ortiz-Santana B."/>
            <person name="Ovrebo C."/>
            <person name="Racz N."/>
            <person name="Riley R."/>
            <person name="Savchenko A."/>
            <person name="Shiryaev A."/>
            <person name="Soop K."/>
            <person name="Spirin V."/>
            <person name="Szebenyi C."/>
            <person name="Tomsovsky M."/>
            <person name="Tulloss R.E."/>
            <person name="Uehling J."/>
            <person name="Grigoriev I.V."/>
            <person name="Vagvolgyi C."/>
            <person name="Papp T."/>
            <person name="Martin F.M."/>
            <person name="Miettinen O."/>
            <person name="Hibbett D.S."/>
            <person name="Nagy L.G."/>
        </authorList>
    </citation>
    <scope>NUCLEOTIDE SEQUENCE [LARGE SCALE GENOMIC DNA]</scope>
    <source>
        <strain evidence="1 2">NL-1719</strain>
    </source>
</reference>
<keyword evidence="2" id="KW-1185">Reference proteome</keyword>
<organism evidence="1 2">
    <name type="scientific">Pluteus cervinus</name>
    <dbReference type="NCBI Taxonomy" id="181527"/>
    <lineage>
        <taxon>Eukaryota</taxon>
        <taxon>Fungi</taxon>
        <taxon>Dikarya</taxon>
        <taxon>Basidiomycota</taxon>
        <taxon>Agaricomycotina</taxon>
        <taxon>Agaricomycetes</taxon>
        <taxon>Agaricomycetidae</taxon>
        <taxon>Agaricales</taxon>
        <taxon>Pluteineae</taxon>
        <taxon>Pluteaceae</taxon>
        <taxon>Pluteus</taxon>
    </lineage>
</organism>
<proteinExistence type="predicted"/>
<dbReference type="EMBL" id="ML208288">
    <property type="protein sequence ID" value="TFK72147.1"/>
    <property type="molecule type" value="Genomic_DNA"/>
</dbReference>
<evidence type="ECO:0000313" key="2">
    <source>
        <dbReference type="Proteomes" id="UP000308600"/>
    </source>
</evidence>
<evidence type="ECO:0000313" key="1">
    <source>
        <dbReference type="EMBL" id="TFK72147.1"/>
    </source>
</evidence>
<dbReference type="Proteomes" id="UP000308600">
    <property type="component" value="Unassembled WGS sequence"/>
</dbReference>
<protein>
    <submittedName>
        <fullName evidence="1">Uncharacterized protein</fullName>
    </submittedName>
</protein>
<sequence>MGWLSLFSFDSSSSRKGQALSSTHEAFSLPTSSSMFTPQHRDSFSAPDPESATSPSFTYPPQGASPYGYVPQTAGLTSRQGPLLPTHHDSLHTPSSPMAPYPPLAVTWNRLRAWLNREYPELGDTLNYGILPQDLAQIELQFGFALPAVVRDSYLAVDGQEAESAAGCSEGLFFGLTLLPLEDVYEEWRFWREVDEDPSTGANPNLREAMQSIPPGWIRSEYSQRGWIPLIADKVGNYVGVDLNPGEGGSVGQVIVFGRDFDTKIVLWNGDGGAGWAKWLASFVDELENGEGFEIGTTQGDDNSEDGLGYEGYFYDGTGRGQGDGGGDTGTGGGLRLTGEYWGWNVLEAWADRSLRKWHEVGIVTDLSLAPEDSKAKTADKVGLGVKDLRQESAVQVPIPVLTDEKAALSTPRSALATVPTISVTRAPAPKPVDLPTADDIVPAPSPPESIHTSDDLEAGRHIMREVSEPGIRPPSVASAPSPLSMPPVPSKIEAVEASPAATIIPDLLSEAALDVSTPPLEPSSPASPLTPLVTESKLTPSSSSETTESAAPETPHEPDTTVRLVGGGGTSGVAPNGIEPGVDDDTASINSVNSNSTAAPAKKHKKTPSGLASLKKLGQIGRKKASNSNGGVKEMMATPSV</sequence>